<accession>A0AAD5WPP0</accession>
<feature type="compositionally biased region" description="Acidic residues" evidence="2">
    <location>
        <begin position="181"/>
        <end position="215"/>
    </location>
</feature>
<dbReference type="InterPro" id="IPR008402">
    <property type="entry name" value="APC_su15/mnd2"/>
</dbReference>
<dbReference type="Pfam" id="PF05841">
    <property type="entry name" value="Apc15p"/>
    <property type="match status" value="1"/>
</dbReference>
<feature type="compositionally biased region" description="Acidic residues" evidence="2">
    <location>
        <begin position="275"/>
        <end position="285"/>
    </location>
</feature>
<organism evidence="3 4">
    <name type="scientific">Zalerion maritima</name>
    <dbReference type="NCBI Taxonomy" id="339359"/>
    <lineage>
        <taxon>Eukaryota</taxon>
        <taxon>Fungi</taxon>
        <taxon>Dikarya</taxon>
        <taxon>Ascomycota</taxon>
        <taxon>Pezizomycotina</taxon>
        <taxon>Sordariomycetes</taxon>
        <taxon>Lulworthiomycetidae</taxon>
        <taxon>Lulworthiales</taxon>
        <taxon>Lulworthiaceae</taxon>
        <taxon>Zalerion</taxon>
    </lineage>
</organism>
<feature type="compositionally biased region" description="Low complexity" evidence="2">
    <location>
        <begin position="343"/>
        <end position="352"/>
    </location>
</feature>
<proteinExistence type="predicted"/>
<dbReference type="AlphaFoldDB" id="A0AAD5WPP0"/>
<dbReference type="GO" id="GO:0031145">
    <property type="term" value="P:anaphase-promoting complex-dependent catabolic process"/>
    <property type="evidence" value="ECO:0007669"/>
    <property type="project" value="InterPro"/>
</dbReference>
<reference evidence="3" key="1">
    <citation type="submission" date="2022-07" db="EMBL/GenBank/DDBJ databases">
        <title>Draft genome sequence of Zalerion maritima ATCC 34329, a (micro)plastics degrading marine fungus.</title>
        <authorList>
            <person name="Paco A."/>
            <person name="Goncalves M.F.M."/>
            <person name="Rocha-Santos T.A.P."/>
            <person name="Alves A."/>
        </authorList>
    </citation>
    <scope>NUCLEOTIDE SEQUENCE</scope>
    <source>
        <strain evidence="3">ATCC 34329</strain>
    </source>
</reference>
<feature type="compositionally biased region" description="Low complexity" evidence="2">
    <location>
        <begin position="129"/>
        <end position="141"/>
    </location>
</feature>
<evidence type="ECO:0000256" key="1">
    <source>
        <dbReference type="SAM" id="Coils"/>
    </source>
</evidence>
<feature type="compositionally biased region" description="Basic and acidic residues" evidence="2">
    <location>
        <begin position="145"/>
        <end position="159"/>
    </location>
</feature>
<keyword evidence="1" id="KW-0175">Coiled coil</keyword>
<sequence length="430" mass="46501">MLGLLPDLTPRDQQQQQQQQNSPDNPNGPSANPRRQHQHVPLERSPLARLRADEQYIERRRLNVQNFGQSWLKPPGISKTLHQIREERREMEEHQEAMRREQLAAELAEAEAQAAEAAAQAVAAAQAQAQVQAAAAAAAAATGGGEDRPMADDGMGMERDLDDEVPEASDGGLGYSAANSDSEDVEDEEEEESESSESSESESESDSDSNEENNDSEGHTARRAEEQRNLQSIRAARMGMNHDAYREAIARGTSMGMSISISMGVGADGQHDDYYDNDEEEEGLDDEGRTQLFEEEDLVPDGEGIAVNDMMMDQDLDDEIPDADESGFGGGGSGYEHTDSEAELSSSSNSSENGAVGGDTTNVSFAAAGGSSAVHQHEQQGGQRWRNSMMSDATRQSIDLNSVLSRDSSLLGSSPIAQRMPGPPPRRRPS</sequence>
<dbReference type="Proteomes" id="UP001201980">
    <property type="component" value="Unassembled WGS sequence"/>
</dbReference>
<feature type="compositionally biased region" description="Acidic residues" evidence="2">
    <location>
        <begin position="312"/>
        <end position="325"/>
    </location>
</feature>
<dbReference type="GO" id="GO:0005680">
    <property type="term" value="C:anaphase-promoting complex"/>
    <property type="evidence" value="ECO:0007669"/>
    <property type="project" value="InterPro"/>
</dbReference>
<feature type="compositionally biased region" description="Polar residues" evidence="2">
    <location>
        <begin position="379"/>
        <end position="416"/>
    </location>
</feature>
<keyword evidence="4" id="KW-1185">Reference proteome</keyword>
<evidence type="ECO:0000256" key="2">
    <source>
        <dbReference type="SAM" id="MobiDB-lite"/>
    </source>
</evidence>
<feature type="region of interest" description="Disordered" evidence="2">
    <location>
        <begin position="129"/>
        <end position="240"/>
    </location>
</feature>
<feature type="coiled-coil region" evidence="1">
    <location>
        <begin position="77"/>
        <end position="127"/>
    </location>
</feature>
<comment type="caution">
    <text evidence="3">The sequence shown here is derived from an EMBL/GenBank/DDBJ whole genome shotgun (WGS) entry which is preliminary data.</text>
</comment>
<feature type="region of interest" description="Disordered" evidence="2">
    <location>
        <begin position="260"/>
        <end position="430"/>
    </location>
</feature>
<feature type="compositionally biased region" description="Basic and acidic residues" evidence="2">
    <location>
        <begin position="216"/>
        <end position="228"/>
    </location>
</feature>
<feature type="compositionally biased region" description="Polar residues" evidence="2">
    <location>
        <begin position="21"/>
        <end position="30"/>
    </location>
</feature>
<protein>
    <recommendedName>
        <fullName evidence="5">Apc15p protein-domain-containing protein</fullName>
    </recommendedName>
</protein>
<gene>
    <name evidence="3" type="ORF">MKZ38_006324</name>
</gene>
<evidence type="ECO:0000313" key="3">
    <source>
        <dbReference type="EMBL" id="KAJ2895574.1"/>
    </source>
</evidence>
<dbReference type="EMBL" id="JAKWBI020000389">
    <property type="protein sequence ID" value="KAJ2895574.1"/>
    <property type="molecule type" value="Genomic_DNA"/>
</dbReference>
<evidence type="ECO:0008006" key="5">
    <source>
        <dbReference type="Google" id="ProtNLM"/>
    </source>
</evidence>
<name>A0AAD5WPP0_9PEZI</name>
<feature type="region of interest" description="Disordered" evidence="2">
    <location>
        <begin position="1"/>
        <end position="48"/>
    </location>
</feature>
<evidence type="ECO:0000313" key="4">
    <source>
        <dbReference type="Proteomes" id="UP001201980"/>
    </source>
</evidence>